<proteinExistence type="predicted"/>
<dbReference type="InterPro" id="IPR036890">
    <property type="entry name" value="HATPase_C_sf"/>
</dbReference>
<keyword evidence="11 14" id="KW-1133">Transmembrane helix</keyword>
<dbReference type="Pfam" id="PF17203">
    <property type="entry name" value="sCache_3_2"/>
    <property type="match status" value="1"/>
</dbReference>
<name>A0A1I7BAR5_9ENTR</name>
<dbReference type="Gene3D" id="3.30.450.20">
    <property type="entry name" value="PAS domain"/>
    <property type="match status" value="2"/>
</dbReference>
<evidence type="ECO:0000256" key="3">
    <source>
        <dbReference type="ARBA" id="ARBA00012438"/>
    </source>
</evidence>
<feature type="domain" description="Histidine kinase" evidence="15">
    <location>
        <begin position="334"/>
        <end position="529"/>
    </location>
</feature>
<dbReference type="CDD" id="cd00130">
    <property type="entry name" value="PAS"/>
    <property type="match status" value="1"/>
</dbReference>
<evidence type="ECO:0000256" key="14">
    <source>
        <dbReference type="SAM" id="Phobius"/>
    </source>
</evidence>
<comment type="subcellular location">
    <subcellularLocation>
        <location evidence="2">Cell membrane</location>
        <topology evidence="2">Multi-pass membrane protein</topology>
    </subcellularLocation>
</comment>
<dbReference type="SUPFAM" id="SSF55874">
    <property type="entry name" value="ATPase domain of HSP90 chaperone/DNA topoisomerase II/histidine kinase"/>
    <property type="match status" value="1"/>
</dbReference>
<dbReference type="PROSITE" id="PS50109">
    <property type="entry name" value="HIS_KIN"/>
    <property type="match status" value="1"/>
</dbReference>
<dbReference type="InterPro" id="IPR033463">
    <property type="entry name" value="sCache_3"/>
</dbReference>
<dbReference type="Gene3D" id="1.10.287.130">
    <property type="match status" value="1"/>
</dbReference>
<evidence type="ECO:0000256" key="4">
    <source>
        <dbReference type="ARBA" id="ARBA00022475"/>
    </source>
</evidence>
<reference evidence="17" key="1">
    <citation type="submission" date="2016-10" db="EMBL/GenBank/DDBJ databases">
        <authorList>
            <person name="Varghese N."/>
            <person name="Submissions S."/>
        </authorList>
    </citation>
    <scope>NUCLEOTIDE SEQUENCE [LARGE SCALE GENOMIC DNA]</scope>
    <source>
        <strain evidence="17">Ah-143</strain>
    </source>
</reference>
<dbReference type="CDD" id="cd16915">
    <property type="entry name" value="HATPase_DpiB-CitA-like"/>
    <property type="match status" value="1"/>
</dbReference>
<protein>
    <recommendedName>
        <fullName evidence="3">histidine kinase</fullName>
        <ecNumber evidence="3">2.7.13.3</ecNumber>
    </recommendedName>
</protein>
<keyword evidence="9 16" id="KW-0418">Kinase</keyword>
<dbReference type="Pfam" id="PF14689">
    <property type="entry name" value="SPOB_a"/>
    <property type="match status" value="1"/>
</dbReference>
<evidence type="ECO:0000256" key="8">
    <source>
        <dbReference type="ARBA" id="ARBA00022741"/>
    </source>
</evidence>
<feature type="transmembrane region" description="Helical" evidence="14">
    <location>
        <begin position="168"/>
        <end position="189"/>
    </location>
</feature>
<keyword evidence="17" id="KW-1185">Reference proteome</keyword>
<dbReference type="EC" id="2.7.13.3" evidence="3"/>
<dbReference type="OrthoDB" id="9792686at2"/>
<keyword evidence="6" id="KW-0808">Transferase</keyword>
<dbReference type="SUPFAM" id="SSF55890">
    <property type="entry name" value="Sporulation response regulatory protein Spo0B"/>
    <property type="match status" value="1"/>
</dbReference>
<dbReference type="SMART" id="SM00387">
    <property type="entry name" value="HATPase_c"/>
    <property type="match status" value="1"/>
</dbReference>
<dbReference type="InterPro" id="IPR016120">
    <property type="entry name" value="Sig_transdc_His_kin_SpoOB"/>
</dbReference>
<dbReference type="GO" id="GO:0005524">
    <property type="term" value="F:ATP binding"/>
    <property type="evidence" value="ECO:0007669"/>
    <property type="project" value="UniProtKB-KW"/>
</dbReference>
<dbReference type="AlphaFoldDB" id="A0A1I7BAR5"/>
<dbReference type="PANTHER" id="PTHR43547:SF10">
    <property type="entry name" value="SENSOR HISTIDINE KINASE DCUS"/>
    <property type="match status" value="1"/>
</dbReference>
<evidence type="ECO:0000256" key="7">
    <source>
        <dbReference type="ARBA" id="ARBA00022692"/>
    </source>
</evidence>
<dbReference type="InterPro" id="IPR039506">
    <property type="entry name" value="SPOB_a"/>
</dbReference>
<dbReference type="InterPro" id="IPR000014">
    <property type="entry name" value="PAS"/>
</dbReference>
<dbReference type="Gene3D" id="3.30.565.10">
    <property type="entry name" value="Histidine kinase-like ATPase, C-terminal domain"/>
    <property type="match status" value="1"/>
</dbReference>
<dbReference type="InterPro" id="IPR005467">
    <property type="entry name" value="His_kinase_dom"/>
</dbReference>
<accession>A0A1I7BAR5</accession>
<dbReference type="PRINTS" id="PR00344">
    <property type="entry name" value="BCTRLSENSOR"/>
</dbReference>
<evidence type="ECO:0000256" key="10">
    <source>
        <dbReference type="ARBA" id="ARBA00022840"/>
    </source>
</evidence>
<keyword evidence="8" id="KW-0547">Nucleotide-binding</keyword>
<evidence type="ECO:0000256" key="9">
    <source>
        <dbReference type="ARBA" id="ARBA00022777"/>
    </source>
</evidence>
<evidence type="ECO:0000256" key="12">
    <source>
        <dbReference type="ARBA" id="ARBA00023012"/>
    </source>
</evidence>
<gene>
    <name evidence="16" type="ORF">SAMN05192562_102423</name>
</gene>
<dbReference type="PANTHER" id="PTHR43547">
    <property type="entry name" value="TWO-COMPONENT HISTIDINE KINASE"/>
    <property type="match status" value="1"/>
</dbReference>
<comment type="catalytic activity">
    <reaction evidence="1">
        <text>ATP + protein L-histidine = ADP + protein N-phospho-L-histidine.</text>
        <dbReference type="EC" id="2.7.13.3"/>
    </reaction>
</comment>
<evidence type="ECO:0000313" key="16">
    <source>
        <dbReference type="EMBL" id="SFT84162.1"/>
    </source>
</evidence>
<dbReference type="SMART" id="SM00091">
    <property type="entry name" value="PAS"/>
    <property type="match status" value="1"/>
</dbReference>
<dbReference type="InterPro" id="IPR004358">
    <property type="entry name" value="Sig_transdc_His_kin-like_C"/>
</dbReference>
<evidence type="ECO:0000256" key="13">
    <source>
        <dbReference type="ARBA" id="ARBA00023136"/>
    </source>
</evidence>
<feature type="transmembrane region" description="Helical" evidence="14">
    <location>
        <begin position="6"/>
        <end position="29"/>
    </location>
</feature>
<dbReference type="GO" id="GO:0000155">
    <property type="term" value="F:phosphorelay sensor kinase activity"/>
    <property type="evidence" value="ECO:0007669"/>
    <property type="project" value="InterPro"/>
</dbReference>
<dbReference type="InterPro" id="IPR029151">
    <property type="entry name" value="Sensor-like_sf"/>
</dbReference>
<evidence type="ECO:0000256" key="2">
    <source>
        <dbReference type="ARBA" id="ARBA00004651"/>
    </source>
</evidence>
<dbReference type="GO" id="GO:0005886">
    <property type="term" value="C:plasma membrane"/>
    <property type="evidence" value="ECO:0007669"/>
    <property type="project" value="UniProtKB-SubCell"/>
</dbReference>
<dbReference type="InterPro" id="IPR003594">
    <property type="entry name" value="HATPase_dom"/>
</dbReference>
<evidence type="ECO:0000256" key="5">
    <source>
        <dbReference type="ARBA" id="ARBA00022553"/>
    </source>
</evidence>
<dbReference type="EMBL" id="FPAU01000002">
    <property type="protein sequence ID" value="SFT84162.1"/>
    <property type="molecule type" value="Genomic_DNA"/>
</dbReference>
<evidence type="ECO:0000256" key="1">
    <source>
        <dbReference type="ARBA" id="ARBA00000085"/>
    </source>
</evidence>
<evidence type="ECO:0000256" key="6">
    <source>
        <dbReference type="ARBA" id="ARBA00022679"/>
    </source>
</evidence>
<keyword evidence="4" id="KW-1003">Cell membrane</keyword>
<keyword evidence="13 14" id="KW-0472">Membrane</keyword>
<dbReference type="FunFam" id="3.30.450.20:FF:000018">
    <property type="entry name" value="Sensor histidine kinase DcuS"/>
    <property type="match status" value="1"/>
</dbReference>
<organism evidence="16 17">
    <name type="scientific">Kosakonia arachidis</name>
    <dbReference type="NCBI Taxonomy" id="551989"/>
    <lineage>
        <taxon>Bacteria</taxon>
        <taxon>Pseudomonadati</taxon>
        <taxon>Pseudomonadota</taxon>
        <taxon>Gammaproteobacteria</taxon>
        <taxon>Enterobacterales</taxon>
        <taxon>Enterobacteriaceae</taxon>
        <taxon>Kosakonia</taxon>
    </lineage>
</organism>
<dbReference type="SUPFAM" id="SSF103190">
    <property type="entry name" value="Sensory domain-like"/>
    <property type="match status" value="1"/>
</dbReference>
<evidence type="ECO:0000256" key="11">
    <source>
        <dbReference type="ARBA" id="ARBA00022989"/>
    </source>
</evidence>
<evidence type="ECO:0000259" key="15">
    <source>
        <dbReference type="PROSITE" id="PS50109"/>
    </source>
</evidence>
<dbReference type="InterPro" id="IPR035965">
    <property type="entry name" value="PAS-like_dom_sf"/>
</dbReference>
<keyword evidence="5" id="KW-0597">Phosphoprotein</keyword>
<keyword evidence="7 14" id="KW-0812">Transmembrane</keyword>
<dbReference type="RefSeq" id="WP_090121292.1">
    <property type="nucleotide sequence ID" value="NZ_CP045300.1"/>
</dbReference>
<sequence length="545" mass="60977">MKVSFQIKLFISLVLFFSGLFVLLGVYYYKDVGRQLYQEMSARAKIQAEEIAIIPSLRQSVADKDIRAIAQFMHKVVAHSDASFIVIGDDKGLHLFHSVHSDVVGKTLIGGDNADVLKGKSTTTIRKGGLGISLRSKAPIFDDVGHVVGIVSVGYLTSYLDRITLGKVINIFLAAVLLLMALFVFSWFFTRSIKKQIFSLEPREIGLLVRQQKAMMESIYEGVIAIDSELRIEVINQAARKLLALSQPTRALRGQTIAEVIAPVPFFAREVMLENDTHDEMCRFNQLTVIASRVRIMLENKLQGWVITFRDRNEIDSLSAQLSQVKRYVDNLRIMRHEQLNRMATLSGLLHMERYDDAIRYIQAQSEHAQELLDFISSHFSSPTLCGLLLGKAARAREKGVELAFDPSCRMDRPSSTLGEAELISIIGNLLDNAIEATQRAELPHEPVEVLILQHEHELIIEVADRGVGIEPEIHEHIFERGITTKRHGDHGIGLYLIASYVAHVGGSIEVSANEPRGTIFSLFIPETGNVLRPVPTLEDQNYAT</sequence>
<keyword evidence="10" id="KW-0067">ATP-binding</keyword>
<dbReference type="Proteomes" id="UP000199187">
    <property type="component" value="Unassembled WGS sequence"/>
</dbReference>
<keyword evidence="12" id="KW-0902">Two-component regulatory system</keyword>
<dbReference type="Pfam" id="PF02518">
    <property type="entry name" value="HATPase_c"/>
    <property type="match status" value="1"/>
</dbReference>
<dbReference type="SUPFAM" id="SSF55785">
    <property type="entry name" value="PYP-like sensor domain (PAS domain)"/>
    <property type="match status" value="1"/>
</dbReference>
<evidence type="ECO:0000313" key="17">
    <source>
        <dbReference type="Proteomes" id="UP000199187"/>
    </source>
</evidence>